<dbReference type="GO" id="GO:0004601">
    <property type="term" value="F:peroxidase activity"/>
    <property type="evidence" value="ECO:0007669"/>
    <property type="project" value="UniProtKB-KW"/>
</dbReference>
<keyword evidence="5" id="KW-0479">Metal-binding</keyword>
<dbReference type="PANTHER" id="PTHR11475">
    <property type="entry name" value="OXIDASE/PEROXIDASE"/>
    <property type="match status" value="1"/>
</dbReference>
<evidence type="ECO:0008006" key="8">
    <source>
        <dbReference type="Google" id="ProtNLM"/>
    </source>
</evidence>
<keyword evidence="3" id="KW-0560">Oxidoreductase</keyword>
<accession>A0A8J9VWH4</accession>
<name>A0A8J9VWH4_9NEOP</name>
<dbReference type="InterPro" id="IPR037120">
    <property type="entry name" value="Haem_peroxidase_sf_animal"/>
</dbReference>
<dbReference type="Gene3D" id="1.10.640.10">
    <property type="entry name" value="Haem peroxidase domain superfamily, animal type"/>
    <property type="match status" value="2"/>
</dbReference>
<reference evidence="6" key="1">
    <citation type="submission" date="2021-12" db="EMBL/GenBank/DDBJ databases">
        <authorList>
            <person name="Martin H S."/>
        </authorList>
    </citation>
    <scope>NUCLEOTIDE SEQUENCE</scope>
</reference>
<dbReference type="GO" id="GO:0005576">
    <property type="term" value="C:extracellular region"/>
    <property type="evidence" value="ECO:0007669"/>
    <property type="project" value="UniProtKB-SubCell"/>
</dbReference>
<gene>
    <name evidence="6" type="ORF">BINO364_LOCUS14192</name>
</gene>
<proteinExistence type="predicted"/>
<dbReference type="InterPro" id="IPR010255">
    <property type="entry name" value="Haem_peroxidase_sf"/>
</dbReference>
<evidence type="ECO:0000313" key="6">
    <source>
        <dbReference type="EMBL" id="CAH0729040.1"/>
    </source>
</evidence>
<evidence type="ECO:0000256" key="1">
    <source>
        <dbReference type="ARBA" id="ARBA00004613"/>
    </source>
</evidence>
<dbReference type="PRINTS" id="PR00457">
    <property type="entry name" value="ANPEROXIDASE"/>
</dbReference>
<evidence type="ECO:0000256" key="2">
    <source>
        <dbReference type="ARBA" id="ARBA00022525"/>
    </source>
</evidence>
<feature type="binding site" description="axial binding residue" evidence="5">
    <location>
        <position position="922"/>
    </location>
    <ligand>
        <name>heme b</name>
        <dbReference type="ChEBI" id="CHEBI:60344"/>
    </ligand>
    <ligandPart>
        <name>Fe</name>
        <dbReference type="ChEBI" id="CHEBI:18248"/>
    </ligandPart>
</feature>
<dbReference type="SUPFAM" id="SSF48113">
    <property type="entry name" value="Heme-dependent peroxidases"/>
    <property type="match status" value="2"/>
</dbReference>
<evidence type="ECO:0000256" key="5">
    <source>
        <dbReference type="PIRSR" id="PIRSR619791-2"/>
    </source>
</evidence>
<evidence type="ECO:0000256" key="3">
    <source>
        <dbReference type="ARBA" id="ARBA00022559"/>
    </source>
</evidence>
<sequence>MGSWCINEIEPCDPLEGRKLDGSCINIKHPTRGAAHTPTLRLLPAEYDKDFEPRKAKSGDPLPLARSVRTTVLAEGRISSSTFTQLLTHFWVFISADVVSVHDTVNYIKWTPYCCEEKGKTDKKCTPIKIPDDDPVHRFSSIRCFNLTRPESFQSRGCLKNDTSPERITTATPLFDLSHLYGTSLKTLNAKSRQLEKGLLKIEVANGKIWPPSVKGKDHVCFLNQLPQETRCHDLPESGGNSVLGINLFTIWSWRLHNRVATGLAEVNPCWNDDKLFFTAREIVIAIIMQIYYYELSPALMGYDNLIKAGVLSPKKEFRDLYDNNSIPQITLEFPYVLRWAHTIQEGNLKMYDENGIYLKETKIVNLTLRTGYLDENLEYITHGVFRQPSAKFDYVIDPDVGEFTIGPHQTASDVLTSDLTKNRYFGFAPYVQYRKLCSGKTYRTFDDLSDVIDSERIQLLKEKYKHIEDIDLMAGIWSERLIKGGYVPSTLYCVVVDQMYRNIVTDRHWYERPNRPNAFTLGKLFFIKKKNNFQSFLIFLLTIYYVIEQLLEVRKASIAQIMCAVADKVTTIQPHAFFMPGPGWCINEIIPCNPYEGRRFDGSCYNLKYPSRGAAHTPNLRLLPADYDTDFEPRKAKSGEPLPLPRSVRTTLLAEGRVPDSTFTQLLPHFWLFVTSDILSVHDTVNYVRWTPHCCQEKGKTDKKCIQMKIPDDDPVHRFSSIRCFNLTRPHTFQNSGCLKNDTVPERITSASPIFDLSQIYGMSLKVLNTKSRKFEKGLLKFEVSNGKIWPPSAKGKHLCTLNQLPHETRCHDIPEIGGNSVLGANLFTIWTWRLHNHIASGLAEINPCWDDERLFFTTRELVIAINMQIYYYELLPALMGYDNLVQTGVLSPTNDFRDIYDDNIVPQISLEFPHILRWAHTIQEGTLKMYDTNGVYLKETKLVNLTLRTGYLEDNLEYITQGAFRQPSGKVDYVIDPDMAESALAGHQAASDVFTSDLTKNRYFGFAPYVQYRKLCSGKTYRTFDDLYDVIDPERIELLKEKYKHVEDIDLIAGVWLERPIEGGYAPPTLYCIVVDQMYRNIVSDRHWYERPNRPNAFSIDQLLEIRKTSVAQIMCAVADKVTTIQPHAFFLPGPG</sequence>
<evidence type="ECO:0000256" key="4">
    <source>
        <dbReference type="ARBA" id="ARBA00023180"/>
    </source>
</evidence>
<keyword evidence="4" id="KW-0325">Glycoprotein</keyword>
<dbReference type="GO" id="GO:0006979">
    <property type="term" value="P:response to oxidative stress"/>
    <property type="evidence" value="ECO:0007669"/>
    <property type="project" value="InterPro"/>
</dbReference>
<organism evidence="6 7">
    <name type="scientific">Brenthis ino</name>
    <name type="common">lesser marbled fritillary</name>
    <dbReference type="NCBI Taxonomy" id="405034"/>
    <lineage>
        <taxon>Eukaryota</taxon>
        <taxon>Metazoa</taxon>
        <taxon>Ecdysozoa</taxon>
        <taxon>Arthropoda</taxon>
        <taxon>Hexapoda</taxon>
        <taxon>Insecta</taxon>
        <taxon>Pterygota</taxon>
        <taxon>Neoptera</taxon>
        <taxon>Endopterygota</taxon>
        <taxon>Lepidoptera</taxon>
        <taxon>Glossata</taxon>
        <taxon>Ditrysia</taxon>
        <taxon>Papilionoidea</taxon>
        <taxon>Nymphalidae</taxon>
        <taxon>Heliconiinae</taxon>
        <taxon>Argynnini</taxon>
        <taxon>Brenthis</taxon>
    </lineage>
</organism>
<dbReference type="AlphaFoldDB" id="A0A8J9VWH4"/>
<dbReference type="GO" id="GO:0020037">
    <property type="term" value="F:heme binding"/>
    <property type="evidence" value="ECO:0007669"/>
    <property type="project" value="InterPro"/>
</dbReference>
<dbReference type="Pfam" id="PF03098">
    <property type="entry name" value="An_peroxidase"/>
    <property type="match status" value="2"/>
</dbReference>
<keyword evidence="7" id="KW-1185">Reference proteome</keyword>
<keyword evidence="5" id="KW-0349">Heme</keyword>
<protein>
    <recommendedName>
        <fullName evidence="8">Peroxidase</fullName>
    </recommendedName>
</protein>
<keyword evidence="3" id="KW-0575">Peroxidase</keyword>
<dbReference type="GO" id="GO:0046872">
    <property type="term" value="F:metal ion binding"/>
    <property type="evidence" value="ECO:0007669"/>
    <property type="project" value="UniProtKB-KW"/>
</dbReference>
<dbReference type="InterPro" id="IPR019791">
    <property type="entry name" value="Haem_peroxidase_animal"/>
</dbReference>
<dbReference type="OrthoDB" id="823504at2759"/>
<keyword evidence="5" id="KW-0408">Iron</keyword>
<comment type="subcellular location">
    <subcellularLocation>
        <location evidence="1">Secreted</location>
    </subcellularLocation>
</comment>
<feature type="non-terminal residue" evidence="6">
    <location>
        <position position="1138"/>
    </location>
</feature>
<dbReference type="EMBL" id="OV170227">
    <property type="protein sequence ID" value="CAH0729040.1"/>
    <property type="molecule type" value="Genomic_DNA"/>
</dbReference>
<dbReference type="PANTHER" id="PTHR11475:SF4">
    <property type="entry name" value="CHORION PEROXIDASE"/>
    <property type="match status" value="1"/>
</dbReference>
<keyword evidence="2" id="KW-0964">Secreted</keyword>
<dbReference type="Proteomes" id="UP000838878">
    <property type="component" value="Chromosome 7"/>
</dbReference>
<evidence type="ECO:0000313" key="7">
    <source>
        <dbReference type="Proteomes" id="UP000838878"/>
    </source>
</evidence>